<dbReference type="OrthoDB" id="1906820at2759"/>
<dbReference type="GO" id="GO:0004523">
    <property type="term" value="F:RNA-DNA hybrid ribonuclease activity"/>
    <property type="evidence" value="ECO:0007669"/>
    <property type="project" value="InterPro"/>
</dbReference>
<dbReference type="AlphaFoldDB" id="A0A834VYG4"/>
<proteinExistence type="predicted"/>
<evidence type="ECO:0000313" key="3">
    <source>
        <dbReference type="Proteomes" id="UP000634136"/>
    </source>
</evidence>
<name>A0A834VYG4_9FABA</name>
<accession>A0A834VYG4</accession>
<dbReference type="InterPro" id="IPR002156">
    <property type="entry name" value="RNaseH_domain"/>
</dbReference>
<comment type="caution">
    <text evidence="2">The sequence shown here is derived from an EMBL/GenBank/DDBJ whole genome shotgun (WGS) entry which is preliminary data.</text>
</comment>
<feature type="domain" description="RNase H type-1" evidence="1">
    <location>
        <begin position="5"/>
        <end position="52"/>
    </location>
</feature>
<dbReference type="Pfam" id="PF13456">
    <property type="entry name" value="RVT_3"/>
    <property type="match status" value="1"/>
</dbReference>
<dbReference type="GO" id="GO:0003676">
    <property type="term" value="F:nucleic acid binding"/>
    <property type="evidence" value="ECO:0007669"/>
    <property type="project" value="InterPro"/>
</dbReference>
<reference evidence="2" key="1">
    <citation type="submission" date="2020-09" db="EMBL/GenBank/DDBJ databases">
        <title>Genome-Enabled Discovery of Anthraquinone Biosynthesis in Senna tora.</title>
        <authorList>
            <person name="Kang S.-H."/>
            <person name="Pandey R.P."/>
            <person name="Lee C.-M."/>
            <person name="Sim J.-S."/>
            <person name="Jeong J.-T."/>
            <person name="Choi B.-S."/>
            <person name="Jung M."/>
            <person name="Ginzburg D."/>
            <person name="Zhao K."/>
            <person name="Won S.Y."/>
            <person name="Oh T.-J."/>
            <person name="Yu Y."/>
            <person name="Kim N.-H."/>
            <person name="Lee O.R."/>
            <person name="Lee T.-H."/>
            <person name="Bashyal P."/>
            <person name="Kim T.-S."/>
            <person name="Lee W.-H."/>
            <person name="Kawkins C."/>
            <person name="Kim C.-K."/>
            <person name="Kim J.S."/>
            <person name="Ahn B.O."/>
            <person name="Rhee S.Y."/>
            <person name="Sohng J.K."/>
        </authorList>
    </citation>
    <scope>NUCLEOTIDE SEQUENCE</scope>
    <source>
        <tissue evidence="2">Leaf</tissue>
    </source>
</reference>
<protein>
    <recommendedName>
        <fullName evidence="1">RNase H type-1 domain-containing protein</fullName>
    </recommendedName>
</protein>
<dbReference type="Proteomes" id="UP000634136">
    <property type="component" value="Unassembled WGS sequence"/>
</dbReference>
<evidence type="ECO:0000313" key="2">
    <source>
        <dbReference type="EMBL" id="KAF7801982.1"/>
    </source>
</evidence>
<keyword evidence="3" id="KW-1185">Reference proteome</keyword>
<organism evidence="2 3">
    <name type="scientific">Senna tora</name>
    <dbReference type="NCBI Taxonomy" id="362788"/>
    <lineage>
        <taxon>Eukaryota</taxon>
        <taxon>Viridiplantae</taxon>
        <taxon>Streptophyta</taxon>
        <taxon>Embryophyta</taxon>
        <taxon>Tracheophyta</taxon>
        <taxon>Spermatophyta</taxon>
        <taxon>Magnoliopsida</taxon>
        <taxon>eudicotyledons</taxon>
        <taxon>Gunneridae</taxon>
        <taxon>Pentapetalae</taxon>
        <taxon>rosids</taxon>
        <taxon>fabids</taxon>
        <taxon>Fabales</taxon>
        <taxon>Fabaceae</taxon>
        <taxon>Caesalpinioideae</taxon>
        <taxon>Cassia clade</taxon>
        <taxon>Senna</taxon>
    </lineage>
</organism>
<dbReference type="EMBL" id="JAAIUW010000013">
    <property type="protein sequence ID" value="KAF7801982.1"/>
    <property type="molecule type" value="Genomic_DNA"/>
</dbReference>
<sequence>MTKRYQIEATVEMMEALAIFEGLVLAKSMSIQNIIVEGDCEKVFKLLNMNVPNLAQITEDGIKHEKQEGIDSSRVIPPAPIRPFDADPSIFNLKVLIDMESSFEERRQRSLAIKQVLIAEAFLIPRPPELLEVVTLSQLTR</sequence>
<gene>
    <name evidence="2" type="ORF">G2W53_041093</name>
</gene>
<evidence type="ECO:0000259" key="1">
    <source>
        <dbReference type="Pfam" id="PF13456"/>
    </source>
</evidence>